<evidence type="ECO:0000256" key="1">
    <source>
        <dbReference type="ARBA" id="ARBA00001946"/>
    </source>
</evidence>
<organism evidence="7 8">
    <name type="scientific">Halotalea alkalilenta</name>
    <dbReference type="NCBI Taxonomy" id="376489"/>
    <lineage>
        <taxon>Bacteria</taxon>
        <taxon>Pseudomonadati</taxon>
        <taxon>Pseudomonadota</taxon>
        <taxon>Gammaproteobacteria</taxon>
        <taxon>Oceanospirillales</taxon>
        <taxon>Halomonadaceae</taxon>
        <taxon>Halotalea</taxon>
    </lineage>
</organism>
<protein>
    <recommendedName>
        <fullName evidence="3">Diguanylate cyclase DosC</fullName>
        <ecNumber evidence="2">2.7.7.65</ecNumber>
    </recommendedName>
    <alternativeName>
        <fullName evidence="4">Direct oxygen-sensing cyclase</fullName>
    </alternativeName>
</protein>
<dbReference type="PROSITE" id="PS50887">
    <property type="entry name" value="GGDEF"/>
    <property type="match status" value="1"/>
</dbReference>
<dbReference type="Gene3D" id="1.10.490.10">
    <property type="entry name" value="Globins"/>
    <property type="match status" value="1"/>
</dbReference>
<dbReference type="KEGG" id="haa:A5892_02655"/>
<dbReference type="SUPFAM" id="SSF46458">
    <property type="entry name" value="Globin-like"/>
    <property type="match status" value="1"/>
</dbReference>
<evidence type="ECO:0000256" key="5">
    <source>
        <dbReference type="ARBA" id="ARBA00034247"/>
    </source>
</evidence>
<feature type="domain" description="GGDEF" evidence="6">
    <location>
        <begin position="325"/>
        <end position="457"/>
    </location>
</feature>
<proteinExistence type="predicted"/>
<dbReference type="FunFam" id="3.30.70.270:FF:000001">
    <property type="entry name" value="Diguanylate cyclase domain protein"/>
    <property type="match status" value="1"/>
</dbReference>
<dbReference type="SUPFAM" id="SSF55073">
    <property type="entry name" value="Nucleotide cyclase"/>
    <property type="match status" value="1"/>
</dbReference>
<dbReference type="CDD" id="cd01949">
    <property type="entry name" value="GGDEF"/>
    <property type="match status" value="1"/>
</dbReference>
<dbReference type="InterPro" id="IPR029787">
    <property type="entry name" value="Nucleotide_cyclase"/>
</dbReference>
<dbReference type="InterPro" id="IPR043128">
    <property type="entry name" value="Rev_trsase/Diguanyl_cyclase"/>
</dbReference>
<dbReference type="InterPro" id="IPR048442">
    <property type="entry name" value="DosC_2nd"/>
</dbReference>
<dbReference type="Pfam" id="PF21118">
    <property type="entry name" value="DosC_2nd"/>
    <property type="match status" value="1"/>
</dbReference>
<evidence type="ECO:0000313" key="7">
    <source>
        <dbReference type="EMBL" id="ANF56502.1"/>
    </source>
</evidence>
<evidence type="ECO:0000256" key="4">
    <source>
        <dbReference type="ARBA" id="ARBA00029839"/>
    </source>
</evidence>
<dbReference type="GO" id="GO:0043709">
    <property type="term" value="P:cell adhesion involved in single-species biofilm formation"/>
    <property type="evidence" value="ECO:0007669"/>
    <property type="project" value="TreeGrafter"/>
</dbReference>
<evidence type="ECO:0000256" key="2">
    <source>
        <dbReference type="ARBA" id="ARBA00012528"/>
    </source>
</evidence>
<dbReference type="AlphaFoldDB" id="A0A172YBL3"/>
<dbReference type="GO" id="GO:0020037">
    <property type="term" value="F:heme binding"/>
    <property type="evidence" value="ECO:0007669"/>
    <property type="project" value="InterPro"/>
</dbReference>
<dbReference type="InterPro" id="IPR012292">
    <property type="entry name" value="Globin/Proto"/>
</dbReference>
<dbReference type="InterPro" id="IPR044398">
    <property type="entry name" value="Globin-sensor_dom"/>
</dbReference>
<dbReference type="InterPro" id="IPR009050">
    <property type="entry name" value="Globin-like_sf"/>
</dbReference>
<dbReference type="GO" id="GO:1902201">
    <property type="term" value="P:negative regulation of bacterial-type flagellum-dependent cell motility"/>
    <property type="evidence" value="ECO:0007669"/>
    <property type="project" value="TreeGrafter"/>
</dbReference>
<comment type="catalytic activity">
    <reaction evidence="5">
        <text>2 GTP = 3',3'-c-di-GMP + 2 diphosphate</text>
        <dbReference type="Rhea" id="RHEA:24898"/>
        <dbReference type="ChEBI" id="CHEBI:33019"/>
        <dbReference type="ChEBI" id="CHEBI:37565"/>
        <dbReference type="ChEBI" id="CHEBI:58805"/>
        <dbReference type="EC" id="2.7.7.65"/>
    </reaction>
</comment>
<dbReference type="InterPro" id="IPR050469">
    <property type="entry name" value="Diguanylate_Cyclase"/>
</dbReference>
<dbReference type="PANTHER" id="PTHR45138">
    <property type="entry name" value="REGULATORY COMPONENTS OF SENSORY TRANSDUCTION SYSTEM"/>
    <property type="match status" value="1"/>
</dbReference>
<dbReference type="EC" id="2.7.7.65" evidence="2"/>
<comment type="cofactor">
    <cofactor evidence="1">
        <name>Mg(2+)</name>
        <dbReference type="ChEBI" id="CHEBI:18420"/>
    </cofactor>
</comment>
<dbReference type="NCBIfam" id="TIGR00254">
    <property type="entry name" value="GGDEF"/>
    <property type="match status" value="1"/>
</dbReference>
<name>A0A172YBL3_9GAMM</name>
<dbReference type="EMBL" id="CP015243">
    <property type="protein sequence ID" value="ANF56502.1"/>
    <property type="molecule type" value="Genomic_DNA"/>
</dbReference>
<evidence type="ECO:0000256" key="3">
    <source>
        <dbReference type="ARBA" id="ARBA00015125"/>
    </source>
</evidence>
<dbReference type="GO" id="GO:0052621">
    <property type="term" value="F:diguanylate cyclase activity"/>
    <property type="evidence" value="ECO:0007669"/>
    <property type="project" value="UniProtKB-EC"/>
</dbReference>
<dbReference type="Pfam" id="PF00990">
    <property type="entry name" value="GGDEF"/>
    <property type="match status" value="1"/>
</dbReference>
<dbReference type="STRING" id="376489.A5892_02655"/>
<evidence type="ECO:0000259" key="6">
    <source>
        <dbReference type="PROSITE" id="PS50887"/>
    </source>
</evidence>
<dbReference type="PANTHER" id="PTHR45138:SF9">
    <property type="entry name" value="DIGUANYLATE CYCLASE DGCM-RELATED"/>
    <property type="match status" value="1"/>
</dbReference>
<dbReference type="RefSeq" id="WP_064121481.1">
    <property type="nucleotide sequence ID" value="NZ_CP015243.1"/>
</dbReference>
<accession>A0A172YBL3</accession>
<sequence>MSHDDASQTSRIASEWLTLAAAASLPVQRALDDIAARSNELAADFYAHMLDDAQASQFLTNEQVHSKLFSALQAWLKKVLTPPGPGEMGEYIGMQKRIGDVHARINIPINLVASGARRLKSRIFEMLCAAPLDADTRTQGIVYASHVLDLALEVMSASYAQSRELSAKSDEAYRLHSLIHDIGTERERQRAALLDWENEFVYRIATGTGLAGIQSLTGSEFGRWFNHRGRPSFGGCEDVNTTTALINHVDQLLSAGGQQTNNAYLSEILPLVRDDIAQIKFLLANLFEQLCELEAGRDSLTQLLNRRFVGTILSHEVTLARQRKNPFVIVMMDIDHFKSINDSYGHGAGDDVLRKVASVLMESLRPIDFIFRYGGEEFLLVLVETDARLALSVIERLRARVEQETIVFSADKAISLTASFGIALYDGHPDYQRTIDAADTALYRAKTNGRNRIEIAN</sequence>
<dbReference type="Gene3D" id="3.30.70.270">
    <property type="match status" value="1"/>
</dbReference>
<gene>
    <name evidence="7" type="ORF">A5892_02655</name>
</gene>
<reference evidence="7 8" key="1">
    <citation type="submission" date="2016-04" db="EMBL/GenBank/DDBJ databases">
        <title>Complete Genome Sequence of Halotalea alkalilenta IHB B 13600.</title>
        <authorList>
            <person name="Swarnkar M.K."/>
            <person name="Sharma A."/>
            <person name="Kaushal K."/>
            <person name="Soni R."/>
            <person name="Rana S."/>
            <person name="Singh A.K."/>
            <person name="Gulati A."/>
        </authorList>
    </citation>
    <scope>NUCLEOTIDE SEQUENCE [LARGE SCALE GENOMIC DNA]</scope>
    <source>
        <strain evidence="7 8">IHB B 13600</strain>
    </source>
</reference>
<evidence type="ECO:0000313" key="8">
    <source>
        <dbReference type="Proteomes" id="UP000077875"/>
    </source>
</evidence>
<dbReference type="SMART" id="SM00267">
    <property type="entry name" value="GGDEF"/>
    <property type="match status" value="1"/>
</dbReference>
<dbReference type="InterPro" id="IPR000160">
    <property type="entry name" value="GGDEF_dom"/>
</dbReference>
<dbReference type="GO" id="GO:0019825">
    <property type="term" value="F:oxygen binding"/>
    <property type="evidence" value="ECO:0007669"/>
    <property type="project" value="InterPro"/>
</dbReference>
<dbReference type="Proteomes" id="UP000077875">
    <property type="component" value="Chromosome"/>
</dbReference>
<keyword evidence="8" id="KW-1185">Reference proteome</keyword>
<dbReference type="Pfam" id="PF11563">
    <property type="entry name" value="Protoglobin"/>
    <property type="match status" value="1"/>
</dbReference>
<dbReference type="GO" id="GO:0005886">
    <property type="term" value="C:plasma membrane"/>
    <property type="evidence" value="ECO:0007669"/>
    <property type="project" value="TreeGrafter"/>
</dbReference>